<evidence type="ECO:0000313" key="2">
    <source>
        <dbReference type="Proteomes" id="UP000305282"/>
    </source>
</evidence>
<organism evidence="1 2">
    <name type="scientific">Candidatus Frankia alpina</name>
    <dbReference type="NCBI Taxonomy" id="2699483"/>
    <lineage>
        <taxon>Bacteria</taxon>
        <taxon>Bacillati</taxon>
        <taxon>Actinomycetota</taxon>
        <taxon>Actinomycetes</taxon>
        <taxon>Frankiales</taxon>
        <taxon>Frankiaceae</taxon>
        <taxon>Frankia</taxon>
    </lineage>
</organism>
<dbReference type="EMBL" id="SSXH01000125">
    <property type="protein sequence ID" value="THJ75101.1"/>
    <property type="molecule type" value="Genomic_DNA"/>
</dbReference>
<dbReference type="OrthoDB" id="3213866at2"/>
<proteinExistence type="predicted"/>
<dbReference type="Proteomes" id="UP000305282">
    <property type="component" value="Unassembled WGS sequence"/>
</dbReference>
<reference evidence="1 2" key="1">
    <citation type="submission" date="2019-04" db="EMBL/GenBank/DDBJ databases">
        <title>Draft genome sequences for three unisolated Alnus-infective Frankia Sp+ strains, AgTrS, AiOr and AvVan, the first sequenced Frankia strains able to sporulate in-planta.</title>
        <authorList>
            <person name="Bethencourt L."/>
            <person name="Vautrin F."/>
            <person name="Taib N."/>
            <person name="Dubost A."/>
            <person name="Castro-Garcia L."/>
            <person name="Imbaud O."/>
            <person name="Abrouk D."/>
            <person name="Fournier P."/>
            <person name="Briolay J."/>
            <person name="Nguyen A."/>
            <person name="Normand P."/>
            <person name="Fernandez M.P."/>
            <person name="Brochier-Armanet C."/>
            <person name="Herrera-Belaroussi A."/>
        </authorList>
    </citation>
    <scope>NUCLEOTIDE SEQUENCE [LARGE SCALE GENOMIC DNA]</scope>
    <source>
        <strain evidence="1 2">AvVan</strain>
    </source>
</reference>
<name>A0A4S5ERQ2_9ACTN</name>
<accession>A0A4S5ERQ2</accession>
<gene>
    <name evidence="1" type="ORF">E7Y31_07520</name>
</gene>
<keyword evidence="2" id="KW-1185">Reference proteome</keyword>
<sequence length="171" mass="19519">MDKARRGSGLEQLLALVRPEVEAETLRAFGLRMASLAVRHADPGLLRRGLLAVGLASLRSMDDRDDLRALAPLWRTASLLHLDPSHEFTAAAVEFPAAGTFLLGWVDRTPDSQDLVEMGYRESTDEDGFRYAEDATVHRRILEEDFARRPRIIRLLLARRRRRWLRENGFD</sequence>
<comment type="caution">
    <text evidence="1">The sequence shown here is derived from an EMBL/GenBank/DDBJ whole genome shotgun (WGS) entry which is preliminary data.</text>
</comment>
<evidence type="ECO:0000313" key="1">
    <source>
        <dbReference type="EMBL" id="THJ75101.1"/>
    </source>
</evidence>
<protein>
    <submittedName>
        <fullName evidence="1">Uncharacterized protein</fullName>
    </submittedName>
</protein>
<dbReference type="AlphaFoldDB" id="A0A4S5ERQ2"/>